<keyword evidence="2" id="KW-0732">Signal</keyword>
<organism evidence="4 5">
    <name type="scientific">Candidatus Scalindua brodae</name>
    <dbReference type="NCBI Taxonomy" id="237368"/>
    <lineage>
        <taxon>Bacteria</taxon>
        <taxon>Pseudomonadati</taxon>
        <taxon>Planctomycetota</taxon>
        <taxon>Candidatus Brocadiia</taxon>
        <taxon>Candidatus Brocadiales</taxon>
        <taxon>Candidatus Scalinduaceae</taxon>
        <taxon>Candidatus Scalindua</taxon>
    </lineage>
</organism>
<name>A0A0B0EL04_9BACT</name>
<sequence length="336" mass="34515">MKRTLFLNNRFTKLFLVLVVSMLFCTTAKAGSITGVMSVFDSSWTEFQLDNNPVTGSSGKEDYVGAGDKVGPGWGGQAFDAEYLFYKRTGNTLSIGLQTGFNITGKLAGGDGADVTALTDGPVKTGGINYYAGDLALSFTDPSPVPGEVDSGAYEFAVDFGLYTEDYSGGNHGDKVGGNTETGGGGLGSGIDGAGLYSVTSWNNDMVGSFSGSDPFAMKTGTLLGDLSTNSWDKETIGSDTSFARIVSFDLADLGLSIGAGDGFAFFAHWTMSCGNDEINGGAAIGAAGDDSAAVPEPGTVIMLGIGLVGLGVVAARRRRLRAVSVSGQRYGGNGL</sequence>
<feature type="chain" id="PRO_5002054332" evidence="2">
    <location>
        <begin position="31"/>
        <end position="336"/>
    </location>
</feature>
<keyword evidence="1" id="KW-0472">Membrane</keyword>
<comment type="caution">
    <text evidence="4">The sequence shown here is derived from an EMBL/GenBank/DDBJ whole genome shotgun (WGS) entry which is preliminary data.</text>
</comment>
<evidence type="ECO:0000259" key="3">
    <source>
        <dbReference type="Pfam" id="PF07589"/>
    </source>
</evidence>
<evidence type="ECO:0000313" key="4">
    <source>
        <dbReference type="EMBL" id="KHE93264.1"/>
    </source>
</evidence>
<reference evidence="4 5" key="1">
    <citation type="submission" date="2014-10" db="EMBL/GenBank/DDBJ databases">
        <title>Draft genome of anammox bacterium scalindua brodae, obtained using differential coverage binning of sequence data from two enrichment reactors.</title>
        <authorList>
            <person name="Speth D.R."/>
            <person name="Russ L."/>
            <person name="Kartal B."/>
            <person name="Op den Camp H.J."/>
            <person name="Dutilh B.E."/>
            <person name="Jetten M.S."/>
        </authorList>
    </citation>
    <scope>NUCLEOTIDE SEQUENCE [LARGE SCALE GENOMIC DNA]</scope>
    <source>
        <strain evidence="4">RU1</strain>
    </source>
</reference>
<keyword evidence="1" id="KW-1133">Transmembrane helix</keyword>
<dbReference type="AlphaFoldDB" id="A0A0B0EL04"/>
<dbReference type="PATRIC" id="fig|237368.3.peg.1131"/>
<dbReference type="NCBIfam" id="TIGR02595">
    <property type="entry name" value="PEP_CTERM"/>
    <property type="match status" value="1"/>
</dbReference>
<gene>
    <name evidence="4" type="ORF">SCABRO_01027</name>
</gene>
<dbReference type="Proteomes" id="UP000030652">
    <property type="component" value="Unassembled WGS sequence"/>
</dbReference>
<evidence type="ECO:0000313" key="5">
    <source>
        <dbReference type="Proteomes" id="UP000030652"/>
    </source>
</evidence>
<evidence type="ECO:0000256" key="2">
    <source>
        <dbReference type="SAM" id="SignalP"/>
    </source>
</evidence>
<feature type="transmembrane region" description="Helical" evidence="1">
    <location>
        <begin position="299"/>
        <end position="316"/>
    </location>
</feature>
<dbReference type="InterPro" id="IPR013424">
    <property type="entry name" value="Ice-binding_C"/>
</dbReference>
<proteinExistence type="predicted"/>
<feature type="domain" description="Ice-binding protein C-terminal" evidence="3">
    <location>
        <begin position="294"/>
        <end position="319"/>
    </location>
</feature>
<keyword evidence="1" id="KW-0812">Transmembrane</keyword>
<evidence type="ECO:0000256" key="1">
    <source>
        <dbReference type="SAM" id="Phobius"/>
    </source>
</evidence>
<dbReference type="Pfam" id="PF07589">
    <property type="entry name" value="PEP-CTERM"/>
    <property type="match status" value="1"/>
</dbReference>
<feature type="signal peptide" evidence="2">
    <location>
        <begin position="1"/>
        <end position="30"/>
    </location>
</feature>
<accession>A0A0B0EL04</accession>
<protein>
    <submittedName>
        <fullName evidence="4">PEP-CTERM motif protein</fullName>
    </submittedName>
</protein>
<dbReference type="EMBL" id="JRYO01000067">
    <property type="protein sequence ID" value="KHE93264.1"/>
    <property type="molecule type" value="Genomic_DNA"/>
</dbReference>